<dbReference type="Proteomes" id="UP001530377">
    <property type="component" value="Unassembled WGS sequence"/>
</dbReference>
<protein>
    <submittedName>
        <fullName evidence="1">Uncharacterized protein</fullName>
    </submittedName>
</protein>
<reference evidence="1 2" key="1">
    <citation type="submission" date="2024-10" db="EMBL/GenBank/DDBJ databases">
        <title>Updated reference genomes for cyclostephanoid diatoms.</title>
        <authorList>
            <person name="Roberts W.R."/>
            <person name="Alverson A.J."/>
        </authorList>
    </citation>
    <scope>NUCLEOTIDE SEQUENCE [LARGE SCALE GENOMIC DNA]</scope>
    <source>
        <strain evidence="1 2">AJA228-03</strain>
    </source>
</reference>
<dbReference type="EMBL" id="JALLPB020000005">
    <property type="protein sequence ID" value="KAL3827317.1"/>
    <property type="molecule type" value="Genomic_DNA"/>
</dbReference>
<dbReference type="AlphaFoldDB" id="A0ABD3SSX5"/>
<evidence type="ECO:0000313" key="2">
    <source>
        <dbReference type="Proteomes" id="UP001530377"/>
    </source>
</evidence>
<organism evidence="1 2">
    <name type="scientific">Cyclostephanos tholiformis</name>
    <dbReference type="NCBI Taxonomy" id="382380"/>
    <lineage>
        <taxon>Eukaryota</taxon>
        <taxon>Sar</taxon>
        <taxon>Stramenopiles</taxon>
        <taxon>Ochrophyta</taxon>
        <taxon>Bacillariophyta</taxon>
        <taxon>Coscinodiscophyceae</taxon>
        <taxon>Thalassiosirophycidae</taxon>
        <taxon>Stephanodiscales</taxon>
        <taxon>Stephanodiscaceae</taxon>
        <taxon>Cyclostephanos</taxon>
    </lineage>
</organism>
<accession>A0ABD3SSX5</accession>
<keyword evidence="2" id="KW-1185">Reference proteome</keyword>
<gene>
    <name evidence="1" type="ORF">ACHAXA_005063</name>
</gene>
<proteinExistence type="predicted"/>
<name>A0ABD3SSX5_9STRA</name>
<sequence length="421" mass="46071">MKIAVVSFRCVRLCLSFEKHGERIPYLFPSARTHDNNIIMLSSATSAVAAASHSLPSKCVPALRHQYRSARPLTSSTRRIIRTIVTSSISPSPDVFIERPEVIVLSESSLYRAGNSWDDYSSTYFPRTGLHYASVDVFHSSRLDNSDHDHARSSPPPSLDELERTMAEDLSRLISDKDVDDDLTWDDSSSSSSNSAHVLLIARGPIQCLVAQYFLESSPLAGLVLVDPLLLPEDGRGPFSGTKKEGGAMSMSMGSASRWTSSIMDLISMLEGEAANPPPPRASSDGGAMTANDPPLIFRVVHDDGAVVPGARRRSSTREGEIALLRSLLTMSATAERSRPLRLEPGSVPLLVMYSGGDHDHVDMYRICAERTAAFHTCGGSGDQYDQVPVVMVPTKESERGKDDMHASMRLIYEWYDEVVA</sequence>
<evidence type="ECO:0000313" key="1">
    <source>
        <dbReference type="EMBL" id="KAL3827317.1"/>
    </source>
</evidence>
<comment type="caution">
    <text evidence="1">The sequence shown here is derived from an EMBL/GenBank/DDBJ whole genome shotgun (WGS) entry which is preliminary data.</text>
</comment>